<feature type="transmembrane region" description="Helical" evidence="7">
    <location>
        <begin position="334"/>
        <end position="357"/>
    </location>
</feature>
<dbReference type="InterPro" id="IPR029058">
    <property type="entry name" value="AB_hydrolase_fold"/>
</dbReference>
<comment type="similarity">
    <text evidence="2">Belongs to the TMCO4 family.</text>
</comment>
<evidence type="ECO:0000256" key="1">
    <source>
        <dbReference type="ARBA" id="ARBA00004141"/>
    </source>
</evidence>
<dbReference type="Proteomes" id="UP000504603">
    <property type="component" value="Unplaced"/>
</dbReference>
<evidence type="ECO:0000256" key="3">
    <source>
        <dbReference type="ARBA" id="ARBA00022692"/>
    </source>
</evidence>
<feature type="region of interest" description="Disordered" evidence="6">
    <location>
        <begin position="34"/>
        <end position="60"/>
    </location>
</feature>
<dbReference type="InterPro" id="IPR007941">
    <property type="entry name" value="DUF726"/>
</dbReference>
<dbReference type="PANTHER" id="PTHR17920">
    <property type="entry name" value="TRANSMEMBRANE AND COILED-COIL DOMAIN-CONTAINING PROTEIN 4 TMCO4"/>
    <property type="match status" value="1"/>
</dbReference>
<comment type="subcellular location">
    <subcellularLocation>
        <location evidence="1">Membrane</location>
        <topology evidence="1">Multi-pass membrane protein</topology>
    </subcellularLocation>
</comment>
<dbReference type="RefSeq" id="XP_022136572.1">
    <property type="nucleotide sequence ID" value="XM_022280880.1"/>
</dbReference>
<sequence>MQMASMLTPTQRYASGALFALALHQAQIHQTLPLGLPGEEPQTEDRISCSSGSSSDSVAEDPELWVHESTGLLRPVFRFLEIDSAAWSGIEETAGSGTAKHHIGAFLRLLSEDNENSSQMIDQELALSKSVDSIADNMEKDFVSSQSKKEKYHEYEYVCREKCLSAEAKSNFEATDKQAEITDANPVVVKQPSVGAWTDTIVQPIDEEKMLSYHRKVVVLYELLSACLADISENDKKHSRQRKGYDARHRVALRLLSTWIDVKWIKMEAIETMVACSAMALAKSVEENDEESPSKKTNWAKWKRGGIIGAAALTGGTLMAITGGLAAPAIAAGFSALAPTLGTIIPVIGASGFAAAASAAGSVAGSVAVAASFGAAGAGLTGSKMARRIGSVDEFEFKSIGENHNQGRLAVEIAVSGFAFDEEDFVRPWEGLNDNLERYALQWESKHIIAVSTAIQDWLTSRLAMELMKRGAMMTVLSSLLAALAWPATLLAATDFIDSTWTIAVDRSDKAGRMLADVLCKGLQGNRPVTLVGHSLGARVIFKCLQYLAETEKNAELVERVVLLGAPISIKDQNWEAARKMVAGRFVNVYSANDWMLGIAFRASLLTQGLAGIQPIDVPGIENVDVTGVIEGHSSYLWATRQILEQLELETYYPVFRSSFSKQ</sequence>
<feature type="transmembrane region" description="Helical" evidence="7">
    <location>
        <begin position="363"/>
        <end position="381"/>
    </location>
</feature>
<dbReference type="OrthoDB" id="277931at2759"/>
<evidence type="ECO:0000256" key="7">
    <source>
        <dbReference type="SAM" id="Phobius"/>
    </source>
</evidence>
<keyword evidence="3 7" id="KW-0812">Transmembrane</keyword>
<organism evidence="8 9">
    <name type="scientific">Momordica charantia</name>
    <name type="common">Bitter gourd</name>
    <name type="synonym">Balsam pear</name>
    <dbReference type="NCBI Taxonomy" id="3673"/>
    <lineage>
        <taxon>Eukaryota</taxon>
        <taxon>Viridiplantae</taxon>
        <taxon>Streptophyta</taxon>
        <taxon>Embryophyta</taxon>
        <taxon>Tracheophyta</taxon>
        <taxon>Spermatophyta</taxon>
        <taxon>Magnoliopsida</taxon>
        <taxon>eudicotyledons</taxon>
        <taxon>Gunneridae</taxon>
        <taxon>Pentapetalae</taxon>
        <taxon>rosids</taxon>
        <taxon>fabids</taxon>
        <taxon>Cucurbitales</taxon>
        <taxon>Cucurbitaceae</taxon>
        <taxon>Momordiceae</taxon>
        <taxon>Momordica</taxon>
    </lineage>
</organism>
<feature type="transmembrane region" description="Helical" evidence="7">
    <location>
        <begin position="305"/>
        <end position="327"/>
    </location>
</feature>
<evidence type="ECO:0000313" key="9">
    <source>
        <dbReference type="RefSeq" id="XP_022136572.1"/>
    </source>
</evidence>
<protein>
    <submittedName>
        <fullName evidence="9">Transmembrane and coiled-coil domain-containing protein 4-like</fullName>
    </submittedName>
</protein>
<evidence type="ECO:0000256" key="4">
    <source>
        <dbReference type="ARBA" id="ARBA00022989"/>
    </source>
</evidence>
<keyword evidence="8" id="KW-1185">Reference proteome</keyword>
<gene>
    <name evidence="9" type="primary">LOC111008247</name>
</gene>
<dbReference type="KEGG" id="mcha:111008247"/>
<dbReference type="Pfam" id="PF05277">
    <property type="entry name" value="DUF726"/>
    <property type="match status" value="1"/>
</dbReference>
<dbReference type="Gene3D" id="3.40.50.1820">
    <property type="entry name" value="alpha/beta hydrolase"/>
    <property type="match status" value="1"/>
</dbReference>
<proteinExistence type="inferred from homology"/>
<dbReference type="SUPFAM" id="SSF53474">
    <property type="entry name" value="alpha/beta-Hydrolases"/>
    <property type="match status" value="1"/>
</dbReference>
<dbReference type="GO" id="GO:0016020">
    <property type="term" value="C:membrane"/>
    <property type="evidence" value="ECO:0007669"/>
    <property type="project" value="UniProtKB-SubCell"/>
</dbReference>
<dbReference type="AlphaFoldDB" id="A0A6J1C5V0"/>
<evidence type="ECO:0000313" key="8">
    <source>
        <dbReference type="Proteomes" id="UP000504603"/>
    </source>
</evidence>
<name>A0A6J1C5V0_MOMCH</name>
<evidence type="ECO:0000256" key="2">
    <source>
        <dbReference type="ARBA" id="ARBA00009824"/>
    </source>
</evidence>
<reference evidence="9" key="1">
    <citation type="submission" date="2025-08" db="UniProtKB">
        <authorList>
            <consortium name="RefSeq"/>
        </authorList>
    </citation>
    <scope>IDENTIFICATION</scope>
    <source>
        <strain evidence="9">OHB3-1</strain>
    </source>
</reference>
<dbReference type="GeneID" id="111008247"/>
<keyword evidence="4 7" id="KW-1133">Transmembrane helix</keyword>
<keyword evidence="5 7" id="KW-0472">Membrane</keyword>
<feature type="compositionally biased region" description="Low complexity" evidence="6">
    <location>
        <begin position="48"/>
        <end position="57"/>
    </location>
</feature>
<accession>A0A6J1C5V0</accession>
<dbReference type="PANTHER" id="PTHR17920:SF3">
    <property type="entry name" value="TRANSMEMBRANE AND COILED-COIL DOMAIN-CONTAINING PROTEIN 4"/>
    <property type="match status" value="1"/>
</dbReference>
<evidence type="ECO:0000256" key="6">
    <source>
        <dbReference type="SAM" id="MobiDB-lite"/>
    </source>
</evidence>
<evidence type="ECO:0000256" key="5">
    <source>
        <dbReference type="ARBA" id="ARBA00023136"/>
    </source>
</evidence>